<dbReference type="PANTHER" id="PTHR10672:SF21">
    <property type="entry name" value="CLASS II ALDOLASE_ADDUCIN N-TERMINAL DOMAIN-CONTAINING PROTEIN"/>
    <property type="match status" value="1"/>
</dbReference>
<protein>
    <submittedName>
        <fullName evidence="3">Ribulose-5-phosphate 4-epimerase/fuculose-1-phosphate aldolase</fullName>
    </submittedName>
</protein>
<dbReference type="InterPro" id="IPR036409">
    <property type="entry name" value="Aldolase_II/adducin_N_sf"/>
</dbReference>
<dbReference type="RefSeq" id="WP_307425060.1">
    <property type="nucleotide sequence ID" value="NZ_JAUSVK010000001.1"/>
</dbReference>
<feature type="domain" description="Class II aldolase/adducin N-terminal" evidence="2">
    <location>
        <begin position="22"/>
        <end position="204"/>
    </location>
</feature>
<dbReference type="Proteomes" id="UP001237448">
    <property type="component" value="Unassembled WGS sequence"/>
</dbReference>
<accession>A0ABU0FBF3</accession>
<comment type="similarity">
    <text evidence="1">Belongs to the aldolase class II family.</text>
</comment>
<evidence type="ECO:0000313" key="3">
    <source>
        <dbReference type="EMBL" id="MDQ0391940.1"/>
    </source>
</evidence>
<organism evidence="3 4">
    <name type="scientific">Labrys monachus</name>
    <dbReference type="NCBI Taxonomy" id="217067"/>
    <lineage>
        <taxon>Bacteria</taxon>
        <taxon>Pseudomonadati</taxon>
        <taxon>Pseudomonadota</taxon>
        <taxon>Alphaproteobacteria</taxon>
        <taxon>Hyphomicrobiales</taxon>
        <taxon>Xanthobacteraceae</taxon>
        <taxon>Labrys</taxon>
    </lineage>
</organism>
<evidence type="ECO:0000259" key="2">
    <source>
        <dbReference type="SMART" id="SM01007"/>
    </source>
</evidence>
<keyword evidence="4" id="KW-1185">Reference proteome</keyword>
<dbReference type="NCBIfam" id="NF005689">
    <property type="entry name" value="PRK07490.1"/>
    <property type="match status" value="1"/>
</dbReference>
<comment type="caution">
    <text evidence="3">The sequence shown here is derived from an EMBL/GenBank/DDBJ whole genome shotgun (WGS) entry which is preliminary data.</text>
</comment>
<evidence type="ECO:0000313" key="4">
    <source>
        <dbReference type="Proteomes" id="UP001237448"/>
    </source>
</evidence>
<dbReference type="EMBL" id="JAUSVK010000001">
    <property type="protein sequence ID" value="MDQ0391940.1"/>
    <property type="molecule type" value="Genomic_DNA"/>
</dbReference>
<sequence>MMTLATLERADALGGEERRLRIDLAAAFRLAAGFDWHESVGNHFSVAVAPGSRSFLMNPRWMHFARIRASDLLLLDGDAPGVMDGPGAPDPSAWAIHSSLHAHLPHVRCLLHLHPPHSTALACLADPEIKPIDQNTARFFDRIAVDLAYGGIADERAEGERLAKVLGNRSIMLMGNHGVLVAGETIAQAFDDLYFLERACQTLILAYSTGKALNVMPSDLAARTARDWEDYAEMSFAHFEELKKLLDAKDPSYAQ</sequence>
<dbReference type="InterPro" id="IPR051017">
    <property type="entry name" value="Aldolase-II_Adducin_sf"/>
</dbReference>
<evidence type="ECO:0000256" key="1">
    <source>
        <dbReference type="ARBA" id="ARBA00037961"/>
    </source>
</evidence>
<name>A0ABU0FBF3_9HYPH</name>
<reference evidence="3 4" key="1">
    <citation type="submission" date="2023-07" db="EMBL/GenBank/DDBJ databases">
        <title>Genomic Encyclopedia of Type Strains, Phase IV (KMG-IV): sequencing the most valuable type-strain genomes for metagenomic binning, comparative biology and taxonomic classification.</title>
        <authorList>
            <person name="Goeker M."/>
        </authorList>
    </citation>
    <scope>NUCLEOTIDE SEQUENCE [LARGE SCALE GENOMIC DNA]</scope>
    <source>
        <strain evidence="3 4">DSM 5896</strain>
    </source>
</reference>
<proteinExistence type="inferred from homology"/>
<dbReference type="InterPro" id="IPR001303">
    <property type="entry name" value="Aldolase_II/adducin_N"/>
</dbReference>
<dbReference type="PANTHER" id="PTHR10672">
    <property type="entry name" value="ADDUCIN"/>
    <property type="match status" value="1"/>
</dbReference>
<dbReference type="SMART" id="SM01007">
    <property type="entry name" value="Aldolase_II"/>
    <property type="match status" value="1"/>
</dbReference>
<dbReference type="SUPFAM" id="SSF53639">
    <property type="entry name" value="AraD/HMP-PK domain-like"/>
    <property type="match status" value="1"/>
</dbReference>
<dbReference type="Pfam" id="PF00596">
    <property type="entry name" value="Aldolase_II"/>
    <property type="match status" value="1"/>
</dbReference>
<dbReference type="Gene3D" id="3.40.225.10">
    <property type="entry name" value="Class II aldolase/adducin N-terminal domain"/>
    <property type="match status" value="1"/>
</dbReference>
<gene>
    <name evidence="3" type="ORF">J3R73_001732</name>
</gene>